<keyword evidence="1" id="KW-0812">Transmembrane</keyword>
<feature type="transmembrane region" description="Helical" evidence="1">
    <location>
        <begin position="103"/>
        <end position="123"/>
    </location>
</feature>
<proteinExistence type="predicted"/>
<dbReference type="OrthoDB" id="214269at2"/>
<dbReference type="Proteomes" id="UP000317977">
    <property type="component" value="Unassembled WGS sequence"/>
</dbReference>
<reference evidence="2 3" key="1">
    <citation type="submission" date="2019-02" db="EMBL/GenBank/DDBJ databases">
        <title>Deep-cultivation of Planctomycetes and their phenomic and genomic characterization uncovers novel biology.</title>
        <authorList>
            <person name="Wiegand S."/>
            <person name="Jogler M."/>
            <person name="Boedeker C."/>
            <person name="Pinto D."/>
            <person name="Vollmers J."/>
            <person name="Rivas-Marin E."/>
            <person name="Kohn T."/>
            <person name="Peeters S.H."/>
            <person name="Heuer A."/>
            <person name="Rast P."/>
            <person name="Oberbeckmann S."/>
            <person name="Bunk B."/>
            <person name="Jeske O."/>
            <person name="Meyerdierks A."/>
            <person name="Storesund J.E."/>
            <person name="Kallscheuer N."/>
            <person name="Luecker S."/>
            <person name="Lage O.M."/>
            <person name="Pohl T."/>
            <person name="Merkel B.J."/>
            <person name="Hornburger P."/>
            <person name="Mueller R.-W."/>
            <person name="Bruemmer F."/>
            <person name="Labrenz M."/>
            <person name="Spormann A.M."/>
            <person name="Op Den Camp H."/>
            <person name="Overmann J."/>
            <person name="Amann R."/>
            <person name="Jetten M.S.M."/>
            <person name="Mascher T."/>
            <person name="Medema M.H."/>
            <person name="Devos D.P."/>
            <person name="Kaster A.-K."/>
            <person name="Ovreas L."/>
            <person name="Rohde M."/>
            <person name="Galperin M.Y."/>
            <person name="Jogler C."/>
        </authorList>
    </citation>
    <scope>NUCLEOTIDE SEQUENCE [LARGE SCALE GENOMIC DNA]</scope>
    <source>
        <strain evidence="2 3">Poly59</strain>
    </source>
</reference>
<feature type="transmembrane region" description="Helical" evidence="1">
    <location>
        <begin position="200"/>
        <end position="219"/>
    </location>
</feature>
<accession>A0A5C6EKV6</accession>
<feature type="transmembrane region" description="Helical" evidence="1">
    <location>
        <begin position="346"/>
        <end position="370"/>
    </location>
</feature>
<organism evidence="2 3">
    <name type="scientific">Rubripirellula reticaptiva</name>
    <dbReference type="NCBI Taxonomy" id="2528013"/>
    <lineage>
        <taxon>Bacteria</taxon>
        <taxon>Pseudomonadati</taxon>
        <taxon>Planctomycetota</taxon>
        <taxon>Planctomycetia</taxon>
        <taxon>Pirellulales</taxon>
        <taxon>Pirellulaceae</taxon>
        <taxon>Rubripirellula</taxon>
    </lineage>
</organism>
<feature type="transmembrane region" description="Helical" evidence="1">
    <location>
        <begin position="12"/>
        <end position="30"/>
    </location>
</feature>
<gene>
    <name evidence="2" type="ORF">Poly59_43970</name>
</gene>
<evidence type="ECO:0000313" key="3">
    <source>
        <dbReference type="Proteomes" id="UP000317977"/>
    </source>
</evidence>
<feature type="transmembrane region" description="Helical" evidence="1">
    <location>
        <begin position="390"/>
        <end position="411"/>
    </location>
</feature>
<protein>
    <recommendedName>
        <fullName evidence="4">Glycosyltransferase RgtA/B/C/D-like domain-containing protein</fullName>
    </recommendedName>
</protein>
<evidence type="ECO:0008006" key="4">
    <source>
        <dbReference type="Google" id="ProtNLM"/>
    </source>
</evidence>
<dbReference type="AlphaFoldDB" id="A0A5C6EKV6"/>
<evidence type="ECO:0000256" key="1">
    <source>
        <dbReference type="SAM" id="Phobius"/>
    </source>
</evidence>
<keyword evidence="1" id="KW-0472">Membrane</keyword>
<keyword evidence="3" id="KW-1185">Reference proteome</keyword>
<sequence>MNGFRVAEVKYWVLLTLLMLGVAAMTGHLQPHHVDDTPSYLQYPLDSMDAAMRSTRTPGYPLILVSVSRLIGIAAVPWIQILLHSVAAWWLGVELRRWGTRPASAIAAAIAVAFGCTFMDHVSTIATDAPAASLGVMTAVAMMRWVRLGQTANAAMVVACFSVLAISFRPAYLALAPWTLLCGACFRFAPISRGKITAKFGWLVAPIAITTAIVTWIMLRGFTVGDFGVLPFGHQNLAGITVQLASDDELLTFDGAPGKLIAETLRQRDARIAEGLQFTEGNPSATMTIEGRWNDLIYQAVVPASRAIHGDDTITNHNAIAAMNKVVIRRYPMRYARWLALAARRAAWASAADIVMHPVFLAGITLAVLWEAVRVLAGFTVNPSASDAGLAVLFIVGFSYFVVQIGFVILTSPPLGRFADAVAILIPAWIAARIVQHFQSCSRRKSAPA</sequence>
<dbReference type="EMBL" id="SJPX01000004">
    <property type="protein sequence ID" value="TWU49772.1"/>
    <property type="molecule type" value="Genomic_DNA"/>
</dbReference>
<feature type="transmembrane region" description="Helical" evidence="1">
    <location>
        <begin position="418"/>
        <end position="435"/>
    </location>
</feature>
<name>A0A5C6EKV6_9BACT</name>
<comment type="caution">
    <text evidence="2">The sequence shown here is derived from an EMBL/GenBank/DDBJ whole genome shotgun (WGS) entry which is preliminary data.</text>
</comment>
<feature type="transmembrane region" description="Helical" evidence="1">
    <location>
        <begin position="70"/>
        <end position="91"/>
    </location>
</feature>
<keyword evidence="1" id="KW-1133">Transmembrane helix</keyword>
<dbReference type="RefSeq" id="WP_146535969.1">
    <property type="nucleotide sequence ID" value="NZ_SJPX01000004.1"/>
</dbReference>
<evidence type="ECO:0000313" key="2">
    <source>
        <dbReference type="EMBL" id="TWU49772.1"/>
    </source>
</evidence>